<dbReference type="AlphaFoldDB" id="A0A523QGT9"/>
<keyword evidence="6 9" id="KW-0812">Transmembrane</keyword>
<keyword evidence="4" id="KW-1003">Cell membrane</keyword>
<evidence type="ECO:0000313" key="11">
    <source>
        <dbReference type="Proteomes" id="UP000320781"/>
    </source>
</evidence>
<dbReference type="GO" id="GO:0048472">
    <property type="term" value="F:threonine-phosphate decarboxylase activity"/>
    <property type="evidence" value="ECO:0007669"/>
    <property type="project" value="InterPro"/>
</dbReference>
<evidence type="ECO:0000256" key="9">
    <source>
        <dbReference type="SAM" id="Phobius"/>
    </source>
</evidence>
<evidence type="ECO:0000256" key="2">
    <source>
        <dbReference type="ARBA" id="ARBA00004953"/>
    </source>
</evidence>
<feature type="transmembrane region" description="Helical" evidence="9">
    <location>
        <begin position="73"/>
        <end position="90"/>
    </location>
</feature>
<evidence type="ECO:0000256" key="8">
    <source>
        <dbReference type="ARBA" id="ARBA00023136"/>
    </source>
</evidence>
<keyword evidence="8 9" id="KW-0472">Membrane</keyword>
<evidence type="ECO:0000256" key="6">
    <source>
        <dbReference type="ARBA" id="ARBA00022692"/>
    </source>
</evidence>
<organism evidence="10 11">
    <name type="scientific">Aerophobetes bacterium</name>
    <dbReference type="NCBI Taxonomy" id="2030807"/>
    <lineage>
        <taxon>Bacteria</taxon>
        <taxon>Candidatus Aerophobota</taxon>
    </lineage>
</organism>
<comment type="similarity">
    <text evidence="3">Belongs to the CobD/CbiB family.</text>
</comment>
<feature type="transmembrane region" description="Helical" evidence="9">
    <location>
        <begin position="45"/>
        <end position="66"/>
    </location>
</feature>
<gene>
    <name evidence="10" type="ORF">E3J95_06145</name>
</gene>
<dbReference type="GO" id="GO:0009236">
    <property type="term" value="P:cobalamin biosynthetic process"/>
    <property type="evidence" value="ECO:0007669"/>
    <property type="project" value="UniProtKB-UniPathway"/>
</dbReference>
<dbReference type="PANTHER" id="PTHR34308">
    <property type="entry name" value="COBALAMIN BIOSYNTHESIS PROTEIN CBIB"/>
    <property type="match status" value="1"/>
</dbReference>
<evidence type="ECO:0000256" key="7">
    <source>
        <dbReference type="ARBA" id="ARBA00022989"/>
    </source>
</evidence>
<dbReference type="PANTHER" id="PTHR34308:SF1">
    <property type="entry name" value="COBALAMIN BIOSYNTHESIS PROTEIN CBIB"/>
    <property type="match status" value="1"/>
</dbReference>
<evidence type="ECO:0000256" key="3">
    <source>
        <dbReference type="ARBA" id="ARBA00006263"/>
    </source>
</evidence>
<keyword evidence="7 9" id="KW-1133">Transmembrane helix</keyword>
<dbReference type="Proteomes" id="UP000320781">
    <property type="component" value="Unassembled WGS sequence"/>
</dbReference>
<accession>A0A523QGT9</accession>
<name>A0A523QGT9_UNCAE</name>
<dbReference type="InterPro" id="IPR004485">
    <property type="entry name" value="Cobalamin_biosynth_CobD/CbiB"/>
</dbReference>
<keyword evidence="5" id="KW-0169">Cobalamin biosynthesis</keyword>
<proteinExistence type="inferred from homology"/>
<dbReference type="Pfam" id="PF03186">
    <property type="entry name" value="CobD_Cbib"/>
    <property type="match status" value="1"/>
</dbReference>
<dbReference type="EMBL" id="SOKU01000300">
    <property type="protein sequence ID" value="TES84692.1"/>
    <property type="molecule type" value="Genomic_DNA"/>
</dbReference>
<comment type="caution">
    <text evidence="10">The sequence shown here is derived from an EMBL/GenBank/DDBJ whole genome shotgun (WGS) entry which is preliminary data.</text>
</comment>
<protein>
    <submittedName>
        <fullName evidence="10">Adenosylcobinamide-phosphate synthase</fullName>
    </submittedName>
</protein>
<evidence type="ECO:0000256" key="4">
    <source>
        <dbReference type="ARBA" id="ARBA00022475"/>
    </source>
</evidence>
<sequence length="96" mass="10633">MRLLAIVLAYLLDLILGDPYYLPHPVRGMGRLIEYLERKLRNTSVLAGMILAIAVVGLVYLGSFFAIRFADNVNAWAGFAISTVLIFSTLSTRSLD</sequence>
<comment type="pathway">
    <text evidence="2">Cofactor biosynthesis; adenosylcobalamin biosynthesis.</text>
</comment>
<dbReference type="GO" id="GO:0005886">
    <property type="term" value="C:plasma membrane"/>
    <property type="evidence" value="ECO:0007669"/>
    <property type="project" value="UniProtKB-SubCell"/>
</dbReference>
<evidence type="ECO:0000256" key="5">
    <source>
        <dbReference type="ARBA" id="ARBA00022573"/>
    </source>
</evidence>
<comment type="subcellular location">
    <subcellularLocation>
        <location evidence="1">Cell membrane</location>
        <topology evidence="1">Multi-pass membrane protein</topology>
    </subcellularLocation>
</comment>
<dbReference type="UniPathway" id="UPA00148"/>
<evidence type="ECO:0000256" key="1">
    <source>
        <dbReference type="ARBA" id="ARBA00004651"/>
    </source>
</evidence>
<feature type="non-terminal residue" evidence="10">
    <location>
        <position position="96"/>
    </location>
</feature>
<evidence type="ECO:0000313" key="10">
    <source>
        <dbReference type="EMBL" id="TES84692.1"/>
    </source>
</evidence>
<reference evidence="10 11" key="1">
    <citation type="submission" date="2019-03" db="EMBL/GenBank/DDBJ databases">
        <title>Metabolic potential of uncultured bacteria and archaea associated with petroleum seepage in deep-sea sediments.</title>
        <authorList>
            <person name="Dong X."/>
            <person name="Hubert C."/>
        </authorList>
    </citation>
    <scope>NUCLEOTIDE SEQUENCE [LARGE SCALE GENOMIC DNA]</scope>
    <source>
        <strain evidence="10">E44_bin92</strain>
    </source>
</reference>